<dbReference type="PANTHER" id="PTHR46579:SF1">
    <property type="entry name" value="F5_8 TYPE C DOMAIN-CONTAINING PROTEIN"/>
    <property type="match status" value="1"/>
</dbReference>
<evidence type="ECO:0000313" key="2">
    <source>
        <dbReference type="Proteomes" id="UP000094385"/>
    </source>
</evidence>
<sequence>MHLILEGIVPRTFEIWIEASKKRKRGQELRHGTFQLGQLAKPLVEDLAGLGGLGADIKESALEVPAALARSPENIYQHYRSYRAQNWFDFLQLFAHPLLDGRASLEVRKNLALLARIYSVSTQGVLTEEDIRYLEGAVLEFVKSYENLYSDPAVCTSNLHGILHLADGAKNCGPAWGYWQSR</sequence>
<dbReference type="EMBL" id="KV454292">
    <property type="protein sequence ID" value="ODQ74406.1"/>
    <property type="molecule type" value="Genomic_DNA"/>
</dbReference>
<keyword evidence="2" id="KW-1185">Reference proteome</keyword>
<dbReference type="PANTHER" id="PTHR46579">
    <property type="entry name" value="F5/8 TYPE C DOMAIN-CONTAINING PROTEIN-RELATED"/>
    <property type="match status" value="1"/>
</dbReference>
<name>A0A1E3Q9S6_LIPST</name>
<dbReference type="AlphaFoldDB" id="A0A1E3Q9S6"/>
<gene>
    <name evidence="1" type="ORF">LIPSTDRAFT_253446</name>
</gene>
<evidence type="ECO:0000313" key="1">
    <source>
        <dbReference type="EMBL" id="ODQ74406.1"/>
    </source>
</evidence>
<protein>
    <submittedName>
        <fullName evidence="1">Uncharacterized protein</fullName>
    </submittedName>
</protein>
<dbReference type="OrthoDB" id="5428103at2759"/>
<proteinExistence type="predicted"/>
<organism evidence="1 2">
    <name type="scientific">Lipomyces starkeyi NRRL Y-11557</name>
    <dbReference type="NCBI Taxonomy" id="675824"/>
    <lineage>
        <taxon>Eukaryota</taxon>
        <taxon>Fungi</taxon>
        <taxon>Dikarya</taxon>
        <taxon>Ascomycota</taxon>
        <taxon>Saccharomycotina</taxon>
        <taxon>Lipomycetes</taxon>
        <taxon>Lipomycetales</taxon>
        <taxon>Lipomycetaceae</taxon>
        <taxon>Lipomyces</taxon>
    </lineage>
</organism>
<dbReference type="STRING" id="675824.A0A1E3Q9S6"/>
<reference evidence="1 2" key="1">
    <citation type="journal article" date="2016" name="Proc. Natl. Acad. Sci. U.S.A.">
        <title>Comparative genomics of biotechnologically important yeasts.</title>
        <authorList>
            <person name="Riley R."/>
            <person name="Haridas S."/>
            <person name="Wolfe K.H."/>
            <person name="Lopes M.R."/>
            <person name="Hittinger C.T."/>
            <person name="Goeker M."/>
            <person name="Salamov A.A."/>
            <person name="Wisecaver J.H."/>
            <person name="Long T.M."/>
            <person name="Calvey C.H."/>
            <person name="Aerts A.L."/>
            <person name="Barry K.W."/>
            <person name="Choi C."/>
            <person name="Clum A."/>
            <person name="Coughlan A.Y."/>
            <person name="Deshpande S."/>
            <person name="Douglass A.P."/>
            <person name="Hanson S.J."/>
            <person name="Klenk H.-P."/>
            <person name="LaButti K.M."/>
            <person name="Lapidus A."/>
            <person name="Lindquist E.A."/>
            <person name="Lipzen A.M."/>
            <person name="Meier-Kolthoff J.P."/>
            <person name="Ohm R.A."/>
            <person name="Otillar R.P."/>
            <person name="Pangilinan J.L."/>
            <person name="Peng Y."/>
            <person name="Rokas A."/>
            <person name="Rosa C.A."/>
            <person name="Scheuner C."/>
            <person name="Sibirny A.A."/>
            <person name="Slot J.C."/>
            <person name="Stielow J.B."/>
            <person name="Sun H."/>
            <person name="Kurtzman C.P."/>
            <person name="Blackwell M."/>
            <person name="Grigoriev I.V."/>
            <person name="Jeffries T.W."/>
        </authorList>
    </citation>
    <scope>NUCLEOTIDE SEQUENCE [LARGE SCALE GENOMIC DNA]</scope>
    <source>
        <strain evidence="1 2">NRRL Y-11557</strain>
    </source>
</reference>
<dbReference type="Proteomes" id="UP000094385">
    <property type="component" value="Unassembled WGS sequence"/>
</dbReference>
<accession>A0A1E3Q9S6</accession>